<dbReference type="OrthoDB" id="429143at2759"/>
<dbReference type="Pfam" id="PF01266">
    <property type="entry name" value="DAO"/>
    <property type="match status" value="1"/>
</dbReference>
<dbReference type="SUPFAM" id="SSF51905">
    <property type="entry name" value="FAD/NAD(P)-binding domain"/>
    <property type="match status" value="1"/>
</dbReference>
<dbReference type="Gene3D" id="3.50.50.60">
    <property type="entry name" value="FAD/NAD(P)-binding domain"/>
    <property type="match status" value="1"/>
</dbReference>
<dbReference type="AlphaFoldDB" id="A0A225BDJ5"/>
<comment type="caution">
    <text evidence="2">The sequence shown here is derived from an EMBL/GenBank/DDBJ whole genome shotgun (WGS) entry which is preliminary data.</text>
</comment>
<dbReference type="GeneID" id="31000378"/>
<dbReference type="Proteomes" id="UP000214365">
    <property type="component" value="Unassembled WGS sequence"/>
</dbReference>
<organism evidence="2 3">
    <name type="scientific">Talaromyces atroroseus</name>
    <dbReference type="NCBI Taxonomy" id="1441469"/>
    <lineage>
        <taxon>Eukaryota</taxon>
        <taxon>Fungi</taxon>
        <taxon>Dikarya</taxon>
        <taxon>Ascomycota</taxon>
        <taxon>Pezizomycotina</taxon>
        <taxon>Eurotiomycetes</taxon>
        <taxon>Eurotiomycetidae</taxon>
        <taxon>Eurotiales</taxon>
        <taxon>Trichocomaceae</taxon>
        <taxon>Talaromyces</taxon>
        <taxon>Talaromyces sect. Trachyspermi</taxon>
    </lineage>
</organism>
<gene>
    <name evidence="2" type="ORF">UA08_00623</name>
</gene>
<sequence length="512" mass="56820">MRSKILSLRSANADSCYLGNSRSQTTREMGNYDPFANFGFPKRDNYSISHWLQSVQGDPLLDHRTTPDLPTSTDIVIIGSGMSGTVVAKGVSETWPEKKVVVVEARLFCSGATGRNAGHCKPDQWRGFIEYENKFGTQQALKILQNEQQTWSEVVKYITENNVDCEHWTGDTLDVPITPEAAESAKRIYESYKAAGGKVEHIKVTYDPERAAEISQIKDAQACYAWPASTLHPWKLAAHIMRQNVKRGVNLQTNTRAVKVVRSRDRWIVKTERGDIECSEVVHASNAYSSAVEPSLRGLITPFPHMCNKVIPPKDSEDFSGLKNSYGVLLPQEGLFSINPRINGDGAVLFGGHNPGQDEFTRWLEKHPHRYTDDGLTGFHSINKAVYEFAVTELKTWPTQVEAYENAWSGILGLVGASLDVKMLECGLISKQTEDGLPFVGQLPGLPGQWICAGHNGHGMARIFTAASGLVKLMGGSSWTDTQLPEVFQITEARVERLRKLLRPSPPVLVRL</sequence>
<protein>
    <recommendedName>
        <fullName evidence="1">FAD dependent oxidoreductase domain-containing protein</fullName>
    </recommendedName>
</protein>
<proteinExistence type="predicted"/>
<dbReference type="RefSeq" id="XP_020124218.1">
    <property type="nucleotide sequence ID" value="XM_020260450.1"/>
</dbReference>
<keyword evidence="3" id="KW-1185">Reference proteome</keyword>
<accession>A0A225BDJ5</accession>
<dbReference type="InterPro" id="IPR006076">
    <property type="entry name" value="FAD-dep_OxRdtase"/>
</dbReference>
<dbReference type="STRING" id="1441469.A0A225BDJ5"/>
<dbReference type="Gene3D" id="3.30.9.10">
    <property type="entry name" value="D-Amino Acid Oxidase, subunit A, domain 2"/>
    <property type="match status" value="1"/>
</dbReference>
<feature type="domain" description="FAD dependent oxidoreductase" evidence="1">
    <location>
        <begin position="74"/>
        <end position="464"/>
    </location>
</feature>
<dbReference type="PANTHER" id="PTHR13847:SF260">
    <property type="entry name" value="FAD DEPENDENT OXIDOREDUCTASE DOMAIN-CONTAINING PROTEIN"/>
    <property type="match status" value="1"/>
</dbReference>
<evidence type="ECO:0000313" key="3">
    <source>
        <dbReference type="Proteomes" id="UP000214365"/>
    </source>
</evidence>
<evidence type="ECO:0000259" key="1">
    <source>
        <dbReference type="Pfam" id="PF01266"/>
    </source>
</evidence>
<evidence type="ECO:0000313" key="2">
    <source>
        <dbReference type="EMBL" id="OKL64097.1"/>
    </source>
</evidence>
<dbReference type="GO" id="GO:0005737">
    <property type="term" value="C:cytoplasm"/>
    <property type="evidence" value="ECO:0007669"/>
    <property type="project" value="TreeGrafter"/>
</dbReference>
<reference evidence="2 3" key="1">
    <citation type="submission" date="2015-06" db="EMBL/GenBank/DDBJ databases">
        <title>Talaromyces atroroseus IBT 11181 draft genome.</title>
        <authorList>
            <person name="Rasmussen K.B."/>
            <person name="Rasmussen S."/>
            <person name="Petersen B."/>
            <person name="Sicheritz-Ponten T."/>
            <person name="Mortensen U.H."/>
            <person name="Thrane U."/>
        </authorList>
    </citation>
    <scope>NUCLEOTIDE SEQUENCE [LARGE SCALE GENOMIC DNA]</scope>
    <source>
        <strain evidence="2 3">IBT 11181</strain>
    </source>
</reference>
<dbReference type="EMBL" id="LFMY01000001">
    <property type="protein sequence ID" value="OKL64097.1"/>
    <property type="molecule type" value="Genomic_DNA"/>
</dbReference>
<name>A0A225BDJ5_TALAT</name>
<dbReference type="PANTHER" id="PTHR13847">
    <property type="entry name" value="SARCOSINE DEHYDROGENASE-RELATED"/>
    <property type="match status" value="1"/>
</dbReference>
<dbReference type="InterPro" id="IPR036188">
    <property type="entry name" value="FAD/NAD-bd_sf"/>
</dbReference>